<keyword evidence="2" id="KW-1185">Reference proteome</keyword>
<protein>
    <submittedName>
        <fullName evidence="3 4">Uncharacterized protein</fullName>
    </submittedName>
</protein>
<dbReference type="Proteomes" id="UP000001819">
    <property type="component" value="Chromosome 4"/>
</dbReference>
<feature type="compositionally biased region" description="Polar residues" evidence="1">
    <location>
        <begin position="833"/>
        <end position="846"/>
    </location>
</feature>
<sequence length="858" mass="97532">MNWNRRNTSEISIHNYPEHLNPFYENDNHKRLRFWNFSKEGNNKRRSFSIGNLKNIWSSYSLSPKKSSTLGINKTSESPPILRKNVNNNAWKMRENDLDSSTPNLKGFGEEFHRRSLQHIDTTRNSDLNVFFNRNDDYRRTTQFSGHSSPKQFTRLSQSSLSSNNPFECEVNTDFNIPISNKKYRKKRRAPQPPSPLQSDIENLSINDNGGLDIKSLANEIELFVNERYESPINSDAKREQQHLIDQNIQKPSLAPIASDIDVKLSATKNPVKDTTTNSQNSIENVIYGKGELSNNKVIVPGVVGNTLTNCNKNQPNEIHRHGTLECTEDIEANALTIKDLVLPITKHLNKTITNENNFEENRISNTNTKLQIERYESLITSDAKREKQKIEKRSLAPIASDIDVKLSSTKNPVKDTTIKSRNGIENVISEKRDLSNNKDIVAGFVGNTLTTYNKNQPKVIHPHGTLQSTEDIEANALTIKEMDLTTTKPVNKTYNNENNFEENPISNINSKLQIEIYESPINSDAKREKQNLINQNIEKPSLGPIASDIDVKLSATKTPVKDTTIKSRNGIENVICENRDLSNNNYIVAGCVGNTLTTNNKNQPKVIHPHGTLQYTENSEANGLTVKDLDLTTTKHVNKTYKNESNFEENPISNTNTKLHKHDQEQDHPISKGNNRKYQYDKPYTWKENQNFTVSEETNNLPNLMKKFALNESVSYSKNNVYDNTPQTSTSTDHNSNQLSLQKSLNKAIESINRNQQLLNESAAKGTKLNLTYLSQCDETKFVYANELNSPNVRCSEPESKNISNFTSNTDEILSKTENNIFYKTKILKTTGQYRESSPTSSNLDWNPLPKPKRTSH</sequence>
<gene>
    <name evidence="3 4" type="primary">LOC4811839</name>
</gene>
<dbReference type="ExpressionAtlas" id="A0A6I8VMC9">
    <property type="expression patterns" value="baseline"/>
</dbReference>
<feature type="region of interest" description="Disordered" evidence="1">
    <location>
        <begin position="833"/>
        <end position="858"/>
    </location>
</feature>
<feature type="region of interest" description="Disordered" evidence="1">
    <location>
        <begin position="647"/>
        <end position="678"/>
    </location>
</feature>
<feature type="region of interest" description="Disordered" evidence="1">
    <location>
        <begin position="182"/>
        <end position="205"/>
    </location>
</feature>
<dbReference type="KEGG" id="dpo:4811839"/>
<accession>A0A6I8VMC9</accession>
<name>A0A6I8VMC9_DROPS</name>
<dbReference type="RefSeq" id="XP_033236191.1">
    <property type="nucleotide sequence ID" value="XM_033380300.1"/>
</dbReference>
<dbReference type="AlphaFoldDB" id="A0A6I8VMC9"/>
<evidence type="ECO:0000313" key="4">
    <source>
        <dbReference type="RefSeq" id="XP_033236191.1"/>
    </source>
</evidence>
<reference evidence="3 4" key="1">
    <citation type="submission" date="2025-04" db="UniProtKB">
        <authorList>
            <consortium name="RefSeq"/>
        </authorList>
    </citation>
    <scope>IDENTIFICATION</scope>
    <source>
        <strain evidence="3 4">MV-25-SWS-2005</strain>
        <tissue evidence="3 4">Whole body</tissue>
    </source>
</reference>
<evidence type="ECO:0000313" key="3">
    <source>
        <dbReference type="RefSeq" id="XP_015044387.2"/>
    </source>
</evidence>
<organism evidence="2 3">
    <name type="scientific">Drosophila pseudoobscura pseudoobscura</name>
    <name type="common">Fruit fly</name>
    <dbReference type="NCBI Taxonomy" id="46245"/>
    <lineage>
        <taxon>Eukaryota</taxon>
        <taxon>Metazoa</taxon>
        <taxon>Ecdysozoa</taxon>
        <taxon>Arthropoda</taxon>
        <taxon>Hexapoda</taxon>
        <taxon>Insecta</taxon>
        <taxon>Pterygota</taxon>
        <taxon>Neoptera</taxon>
        <taxon>Endopterygota</taxon>
        <taxon>Diptera</taxon>
        <taxon>Brachycera</taxon>
        <taxon>Muscomorpha</taxon>
        <taxon>Ephydroidea</taxon>
        <taxon>Drosophilidae</taxon>
        <taxon>Drosophila</taxon>
        <taxon>Sophophora</taxon>
    </lineage>
</organism>
<evidence type="ECO:0000256" key="1">
    <source>
        <dbReference type="SAM" id="MobiDB-lite"/>
    </source>
</evidence>
<evidence type="ECO:0000313" key="2">
    <source>
        <dbReference type="Proteomes" id="UP000001819"/>
    </source>
</evidence>
<feature type="region of interest" description="Disordered" evidence="1">
    <location>
        <begin position="720"/>
        <end position="739"/>
    </location>
</feature>
<feature type="compositionally biased region" description="Polar residues" evidence="1">
    <location>
        <begin position="141"/>
        <end position="166"/>
    </location>
</feature>
<dbReference type="RefSeq" id="XP_015044387.2">
    <property type="nucleotide sequence ID" value="XM_015188901.2"/>
</dbReference>
<feature type="region of interest" description="Disordered" evidence="1">
    <location>
        <begin position="141"/>
        <end position="167"/>
    </location>
</feature>
<proteinExistence type="predicted"/>